<dbReference type="GO" id="GO:0031145">
    <property type="term" value="P:anaphase-promoting complex-dependent catabolic process"/>
    <property type="evidence" value="ECO:0007669"/>
    <property type="project" value="Ensembl"/>
</dbReference>
<organism evidence="12 13">
    <name type="scientific">Salvator merianae</name>
    <name type="common">Argentine black and white tegu</name>
    <name type="synonym">Tupinambis merianae</name>
    <dbReference type="NCBI Taxonomy" id="96440"/>
    <lineage>
        <taxon>Eukaryota</taxon>
        <taxon>Metazoa</taxon>
        <taxon>Chordata</taxon>
        <taxon>Craniata</taxon>
        <taxon>Vertebrata</taxon>
        <taxon>Euteleostomi</taxon>
        <taxon>Lepidosauria</taxon>
        <taxon>Squamata</taxon>
        <taxon>Bifurcata</taxon>
        <taxon>Unidentata</taxon>
        <taxon>Episquamata</taxon>
        <taxon>Laterata</taxon>
        <taxon>Teiioidea</taxon>
        <taxon>Teiidae</taxon>
        <taxon>Salvator</taxon>
    </lineage>
</organism>
<reference evidence="12" key="1">
    <citation type="submission" date="2025-08" db="UniProtKB">
        <authorList>
            <consortium name="Ensembl"/>
        </authorList>
    </citation>
    <scope>IDENTIFICATION</scope>
</reference>
<name>A0A8D0DHJ7_SALMN</name>
<dbReference type="InterPro" id="IPR028173">
    <property type="entry name" value="Augurin"/>
</dbReference>
<keyword evidence="11" id="KW-0812">Transmembrane</keyword>
<dbReference type="GO" id="GO:0016324">
    <property type="term" value="C:apical plasma membrane"/>
    <property type="evidence" value="ECO:0007669"/>
    <property type="project" value="UniProtKB-SubCell"/>
</dbReference>
<keyword evidence="6" id="KW-0963">Cytoplasm</keyword>
<evidence type="ECO:0000256" key="4">
    <source>
        <dbReference type="ARBA" id="ARBA00011014"/>
    </source>
</evidence>
<evidence type="ECO:0000256" key="7">
    <source>
        <dbReference type="ARBA" id="ARBA00022525"/>
    </source>
</evidence>
<accession>A0A8D0DHJ7</accession>
<dbReference type="PANTHER" id="PTHR31613:SF2">
    <property type="entry name" value="AUGURIN"/>
    <property type="match status" value="1"/>
</dbReference>
<dbReference type="GO" id="GO:0007417">
    <property type="term" value="P:central nervous system development"/>
    <property type="evidence" value="ECO:0007669"/>
    <property type="project" value="TreeGrafter"/>
</dbReference>
<evidence type="ECO:0000256" key="2">
    <source>
        <dbReference type="ARBA" id="ARBA00004496"/>
    </source>
</evidence>
<feature type="transmembrane region" description="Helical" evidence="11">
    <location>
        <begin position="16"/>
        <end position="38"/>
    </location>
</feature>
<reference evidence="12" key="2">
    <citation type="submission" date="2025-09" db="UniProtKB">
        <authorList>
            <consortium name="Ensembl"/>
        </authorList>
    </citation>
    <scope>IDENTIFICATION</scope>
</reference>
<keyword evidence="13" id="KW-1185">Reference proteome</keyword>
<dbReference type="Proteomes" id="UP000694421">
    <property type="component" value="Unplaced"/>
</dbReference>
<evidence type="ECO:0000256" key="3">
    <source>
        <dbReference type="ARBA" id="ARBA00004613"/>
    </source>
</evidence>
<dbReference type="PANTHER" id="PTHR31613">
    <property type="entry name" value="AUGURIN"/>
    <property type="match status" value="1"/>
</dbReference>
<dbReference type="GO" id="GO:0070314">
    <property type="term" value="P:G1 to G0 transition"/>
    <property type="evidence" value="ECO:0007669"/>
    <property type="project" value="Ensembl"/>
</dbReference>
<evidence type="ECO:0000256" key="1">
    <source>
        <dbReference type="ARBA" id="ARBA00004221"/>
    </source>
</evidence>
<evidence type="ECO:0000313" key="12">
    <source>
        <dbReference type="Ensembl" id="ENSSMRP00000004514.1"/>
    </source>
</evidence>
<keyword evidence="8" id="KW-0165">Cleavage on pair of basic residues</keyword>
<keyword evidence="5" id="KW-1003">Cell membrane</keyword>
<evidence type="ECO:0000256" key="5">
    <source>
        <dbReference type="ARBA" id="ARBA00022475"/>
    </source>
</evidence>
<dbReference type="GO" id="GO:0005615">
    <property type="term" value="C:extracellular space"/>
    <property type="evidence" value="ECO:0007669"/>
    <property type="project" value="Ensembl"/>
</dbReference>
<dbReference type="OMA" id="WLNRGRN"/>
<comment type="subcellular location">
    <subcellularLocation>
        <location evidence="1">Apical cell membrane</location>
    </subcellularLocation>
    <subcellularLocation>
        <location evidence="2">Cytoplasm</location>
    </subcellularLocation>
    <subcellularLocation>
        <location evidence="3">Secreted</location>
    </subcellularLocation>
</comment>
<sequence length="155" mass="18205">MIFCTLEQKGFGQLPFVILIHIHNLLNLVCICVGISRGNKLKLMLQRREAPVPVKADVSVKEDKAKEFLNSLKRQKRQLWDRSQPDVQQWYQQFLYLGFDEAKFEDDVSYWSNLGRSGHEYYGGYYHHHYDEDAPIGPRNPHTFRHGAGVNYDDY</sequence>
<dbReference type="GO" id="GO:0005737">
    <property type="term" value="C:cytoplasm"/>
    <property type="evidence" value="ECO:0007669"/>
    <property type="project" value="UniProtKB-SubCell"/>
</dbReference>
<evidence type="ECO:0000313" key="13">
    <source>
        <dbReference type="Proteomes" id="UP000694421"/>
    </source>
</evidence>
<keyword evidence="11" id="KW-1133">Transmembrane helix</keyword>
<keyword evidence="10 11" id="KW-0472">Membrane</keyword>
<evidence type="ECO:0000256" key="6">
    <source>
        <dbReference type="ARBA" id="ARBA00022490"/>
    </source>
</evidence>
<dbReference type="AlphaFoldDB" id="A0A8D0DHJ7"/>
<comment type="similarity">
    <text evidence="4">Belongs to the augurin family.</text>
</comment>
<evidence type="ECO:0000256" key="9">
    <source>
        <dbReference type="ARBA" id="ARBA00022729"/>
    </source>
</evidence>
<evidence type="ECO:0000256" key="11">
    <source>
        <dbReference type="SAM" id="Phobius"/>
    </source>
</evidence>
<keyword evidence="7" id="KW-0964">Secreted</keyword>
<dbReference type="GeneTree" id="ENSGT00390000000145"/>
<evidence type="ECO:0000256" key="8">
    <source>
        <dbReference type="ARBA" id="ARBA00022685"/>
    </source>
</evidence>
<dbReference type="GO" id="GO:0090398">
    <property type="term" value="P:cellular senescence"/>
    <property type="evidence" value="ECO:0007669"/>
    <property type="project" value="Ensembl"/>
</dbReference>
<proteinExistence type="inferred from homology"/>
<protein>
    <submittedName>
        <fullName evidence="12">ECRG4 augurin</fullName>
    </submittedName>
</protein>
<dbReference type="GO" id="GO:0042127">
    <property type="term" value="P:regulation of cell population proliferation"/>
    <property type="evidence" value="ECO:0007669"/>
    <property type="project" value="TreeGrafter"/>
</dbReference>
<evidence type="ECO:0000256" key="10">
    <source>
        <dbReference type="ARBA" id="ARBA00023136"/>
    </source>
</evidence>
<dbReference type="Ensembl" id="ENSSMRT00000005324.1">
    <property type="protein sequence ID" value="ENSSMRP00000004514.1"/>
    <property type="gene ID" value="ENSSMRG00000003719.1"/>
</dbReference>
<dbReference type="Pfam" id="PF15187">
    <property type="entry name" value="Augurin"/>
    <property type="match status" value="1"/>
</dbReference>
<keyword evidence="9" id="KW-0732">Signal</keyword>